<dbReference type="AlphaFoldDB" id="A0A162ZSD7"/>
<evidence type="ECO:0000313" key="2">
    <source>
        <dbReference type="EMBL" id="KZS39993.1"/>
    </source>
</evidence>
<comment type="caution">
    <text evidence="2">The sequence shown here is derived from an EMBL/GenBank/DDBJ whole genome shotgun (WGS) entry which is preliminary data.</text>
</comment>
<keyword evidence="1" id="KW-1133">Transmembrane helix</keyword>
<protein>
    <submittedName>
        <fullName evidence="2">Cytochrome C oxidase subunit IV</fullName>
    </submittedName>
</protein>
<dbReference type="Proteomes" id="UP000076715">
    <property type="component" value="Unassembled WGS sequence"/>
</dbReference>
<dbReference type="EMBL" id="LQRT01000024">
    <property type="protein sequence ID" value="KZS39993.1"/>
    <property type="molecule type" value="Genomic_DNA"/>
</dbReference>
<accession>A0A162ZSD7</accession>
<sequence>MLKFVKGHMESIEGIAIYPIISLLIFFVFFALLFWWVFTAKKEHIKEVSQIPLETENETQL</sequence>
<gene>
    <name evidence="2" type="ORF">AWE51_10155</name>
</gene>
<keyword evidence="3" id="KW-1185">Reference proteome</keyword>
<organism evidence="2 3">
    <name type="scientific">Aquimarina aggregata</name>
    <dbReference type="NCBI Taxonomy" id="1642818"/>
    <lineage>
        <taxon>Bacteria</taxon>
        <taxon>Pseudomonadati</taxon>
        <taxon>Bacteroidota</taxon>
        <taxon>Flavobacteriia</taxon>
        <taxon>Flavobacteriales</taxon>
        <taxon>Flavobacteriaceae</taxon>
        <taxon>Aquimarina</taxon>
    </lineage>
</organism>
<dbReference type="STRING" id="1642818.AWE51_10155"/>
<proteinExistence type="predicted"/>
<dbReference type="RefSeq" id="WP_066316167.1">
    <property type="nucleotide sequence ID" value="NZ_CANLSS010000016.1"/>
</dbReference>
<evidence type="ECO:0000256" key="1">
    <source>
        <dbReference type="SAM" id="Phobius"/>
    </source>
</evidence>
<evidence type="ECO:0000313" key="3">
    <source>
        <dbReference type="Proteomes" id="UP000076715"/>
    </source>
</evidence>
<feature type="transmembrane region" description="Helical" evidence="1">
    <location>
        <begin position="15"/>
        <end position="38"/>
    </location>
</feature>
<keyword evidence="1" id="KW-0472">Membrane</keyword>
<keyword evidence="1" id="KW-0812">Transmembrane</keyword>
<reference evidence="2 3" key="1">
    <citation type="submission" date="2016-01" db="EMBL/GenBank/DDBJ databases">
        <title>The draft genome sequence of Aquimarina sp. RZW4-3-2.</title>
        <authorList>
            <person name="Wang Y."/>
        </authorList>
    </citation>
    <scope>NUCLEOTIDE SEQUENCE [LARGE SCALE GENOMIC DNA]</scope>
    <source>
        <strain evidence="2 3">RZW4-3-2</strain>
    </source>
</reference>
<name>A0A162ZSD7_9FLAO</name>